<feature type="domain" description="Peptidase M13 C-terminal" evidence="1">
    <location>
        <begin position="226"/>
        <end position="386"/>
    </location>
</feature>
<feature type="non-terminal residue" evidence="2">
    <location>
        <position position="1"/>
    </location>
</feature>
<evidence type="ECO:0000313" key="3">
    <source>
        <dbReference type="Proteomes" id="UP001432322"/>
    </source>
</evidence>
<keyword evidence="3" id="KW-1185">Reference proteome</keyword>
<feature type="non-terminal residue" evidence="2">
    <location>
        <position position="410"/>
    </location>
</feature>
<organism evidence="2 3">
    <name type="scientific">Pristionchus fissidentatus</name>
    <dbReference type="NCBI Taxonomy" id="1538716"/>
    <lineage>
        <taxon>Eukaryota</taxon>
        <taxon>Metazoa</taxon>
        <taxon>Ecdysozoa</taxon>
        <taxon>Nematoda</taxon>
        <taxon>Chromadorea</taxon>
        <taxon>Rhabditida</taxon>
        <taxon>Rhabditina</taxon>
        <taxon>Diplogasteromorpha</taxon>
        <taxon>Diplogasteroidea</taxon>
        <taxon>Neodiplogasteridae</taxon>
        <taxon>Pristionchus</taxon>
    </lineage>
</organism>
<sequence length="410" mass="46877">TAANASIIQVEDSLMFYSTHGDTTYRVISQAVAATSMIIQKLMEETEYSIIYEPVAAYVHLQDRLFVMEALNDYDASEREGLGKINNLTSQLKAVLLKQFQETPWMNVKNEFGFDILSQYEMILDELTVVTDFDSFDRNLTSMRQINRDMSARCFEHSKRTTGCGWFDVAHSFMATWMELDEKYTKWEDWTEVERISHNFQYNAVNYVNYGTILILAPTAFPLAQNSTDATMLAFAGDIIGHELYHSFITEELLTRSDIYRSEAVCIQNHYVKNCKIFAEGDCWSGEDTFLEDGPDVEGLRAAYEMLKNTFTDEQLKELEYPELKISVEQSFFYSLAMRSCADVGSGEANEHSPDNIRVNALVSQMPEFTRAFECTEGDLLYAHPDEICYLFGANSIGKYTAETESDEND</sequence>
<comment type="caution">
    <text evidence="2">The sequence shown here is derived from an EMBL/GenBank/DDBJ whole genome shotgun (WGS) entry which is preliminary data.</text>
</comment>
<protein>
    <recommendedName>
        <fullName evidence="1">Peptidase M13 C-terminal domain-containing protein</fullName>
    </recommendedName>
</protein>
<dbReference type="PANTHER" id="PTHR11733:SF208">
    <property type="entry name" value="PEPTIDASE M13 C-TERMINAL DOMAIN-CONTAINING PROTEIN"/>
    <property type="match status" value="1"/>
</dbReference>
<dbReference type="PANTHER" id="PTHR11733">
    <property type="entry name" value="ZINC METALLOPROTEASE FAMILY M13 NEPRILYSIN-RELATED"/>
    <property type="match status" value="1"/>
</dbReference>
<dbReference type="SUPFAM" id="SSF55486">
    <property type="entry name" value="Metalloproteases ('zincins'), catalytic domain"/>
    <property type="match status" value="1"/>
</dbReference>
<proteinExistence type="predicted"/>
<dbReference type="Pfam" id="PF01431">
    <property type="entry name" value="Peptidase_M13"/>
    <property type="match status" value="1"/>
</dbReference>
<dbReference type="InterPro" id="IPR000718">
    <property type="entry name" value="Peptidase_M13"/>
</dbReference>
<dbReference type="InterPro" id="IPR024079">
    <property type="entry name" value="MetalloPept_cat_dom_sf"/>
</dbReference>
<dbReference type="Proteomes" id="UP001432322">
    <property type="component" value="Unassembled WGS sequence"/>
</dbReference>
<dbReference type="Gene3D" id="3.40.390.10">
    <property type="entry name" value="Collagenase (Catalytic Domain)"/>
    <property type="match status" value="1"/>
</dbReference>
<evidence type="ECO:0000313" key="2">
    <source>
        <dbReference type="EMBL" id="GMT26484.1"/>
    </source>
</evidence>
<dbReference type="InterPro" id="IPR018497">
    <property type="entry name" value="Peptidase_M13_C"/>
</dbReference>
<reference evidence="2" key="1">
    <citation type="submission" date="2023-10" db="EMBL/GenBank/DDBJ databases">
        <title>Genome assembly of Pristionchus species.</title>
        <authorList>
            <person name="Yoshida K."/>
            <person name="Sommer R.J."/>
        </authorList>
    </citation>
    <scope>NUCLEOTIDE SEQUENCE</scope>
    <source>
        <strain evidence="2">RS5133</strain>
    </source>
</reference>
<accession>A0AAV5W9F4</accession>
<dbReference type="GO" id="GO:0004222">
    <property type="term" value="F:metalloendopeptidase activity"/>
    <property type="evidence" value="ECO:0007669"/>
    <property type="project" value="InterPro"/>
</dbReference>
<dbReference type="AlphaFoldDB" id="A0AAV5W9F4"/>
<evidence type="ECO:0000259" key="1">
    <source>
        <dbReference type="Pfam" id="PF01431"/>
    </source>
</evidence>
<gene>
    <name evidence="2" type="ORF">PFISCL1PPCAC_17781</name>
</gene>
<dbReference type="EMBL" id="BTSY01000005">
    <property type="protein sequence ID" value="GMT26484.1"/>
    <property type="molecule type" value="Genomic_DNA"/>
</dbReference>
<name>A0AAV5W9F4_9BILA</name>
<dbReference type="PROSITE" id="PS51885">
    <property type="entry name" value="NEPRILYSIN"/>
    <property type="match status" value="1"/>
</dbReference>
<dbReference type="GO" id="GO:0005886">
    <property type="term" value="C:plasma membrane"/>
    <property type="evidence" value="ECO:0007669"/>
    <property type="project" value="TreeGrafter"/>
</dbReference>
<dbReference type="GO" id="GO:0016485">
    <property type="term" value="P:protein processing"/>
    <property type="evidence" value="ECO:0007669"/>
    <property type="project" value="TreeGrafter"/>
</dbReference>